<evidence type="ECO:0000313" key="3">
    <source>
        <dbReference type="EMBL" id="MCE7029621.1"/>
    </source>
</evidence>
<feature type="transmembrane region" description="Helical" evidence="1">
    <location>
        <begin position="79"/>
        <end position="112"/>
    </location>
</feature>
<accession>A0A9X1T5I9</accession>
<dbReference type="RefSeq" id="WP_233720610.1">
    <property type="nucleotide sequence ID" value="NZ_JAJUWU010000017.1"/>
</dbReference>
<organism evidence="3 4">
    <name type="scientific">Jiella avicenniae</name>
    <dbReference type="NCBI Taxonomy" id="2907202"/>
    <lineage>
        <taxon>Bacteria</taxon>
        <taxon>Pseudomonadati</taxon>
        <taxon>Pseudomonadota</taxon>
        <taxon>Alphaproteobacteria</taxon>
        <taxon>Hyphomicrobiales</taxon>
        <taxon>Aurantimonadaceae</taxon>
        <taxon>Jiella</taxon>
    </lineage>
</organism>
<feature type="transmembrane region" description="Helical" evidence="1">
    <location>
        <begin position="12"/>
        <end position="31"/>
    </location>
</feature>
<feature type="transmembrane region" description="Helical" evidence="1">
    <location>
        <begin position="37"/>
        <end position="59"/>
    </location>
</feature>
<dbReference type="Proteomes" id="UP001139035">
    <property type="component" value="Unassembled WGS sequence"/>
</dbReference>
<evidence type="ECO:0000313" key="4">
    <source>
        <dbReference type="Proteomes" id="UP001139035"/>
    </source>
</evidence>
<sequence>MAPSGLSPRLLAEVLFAAFLILASAALLFVATDLPAMSALLPVAMLVALIVLCAVLIVAQTIRRDSLKTLPVEKVGRVIGGFAAIFVYAIAVDVVGFYTATLIGLPVTAWIFGFRKPIGLLAGTAIFVGAIYVIFSLGMSQRFPAEIWFN</sequence>
<keyword evidence="1" id="KW-0812">Transmembrane</keyword>
<reference evidence="3" key="1">
    <citation type="submission" date="2022-01" db="EMBL/GenBank/DDBJ databases">
        <title>Jiella avicenniae sp. nov., a novel endophytic bacterium isolated from bark of Avicennia marina.</title>
        <authorList>
            <person name="Tuo L."/>
        </authorList>
    </citation>
    <scope>NUCLEOTIDE SEQUENCE</scope>
    <source>
        <strain evidence="3">CBK1P-4</strain>
    </source>
</reference>
<gene>
    <name evidence="3" type="ORF">LZD57_16655</name>
</gene>
<feature type="domain" description="DUF1468" evidence="2">
    <location>
        <begin position="16"/>
        <end position="144"/>
    </location>
</feature>
<feature type="transmembrane region" description="Helical" evidence="1">
    <location>
        <begin position="118"/>
        <end position="138"/>
    </location>
</feature>
<proteinExistence type="predicted"/>
<evidence type="ECO:0000259" key="2">
    <source>
        <dbReference type="Pfam" id="PF07331"/>
    </source>
</evidence>
<comment type="caution">
    <text evidence="3">The sequence shown here is derived from an EMBL/GenBank/DDBJ whole genome shotgun (WGS) entry which is preliminary data.</text>
</comment>
<name>A0A9X1T5I9_9HYPH</name>
<dbReference type="AlphaFoldDB" id="A0A9X1T5I9"/>
<keyword evidence="1" id="KW-0472">Membrane</keyword>
<evidence type="ECO:0000256" key="1">
    <source>
        <dbReference type="SAM" id="Phobius"/>
    </source>
</evidence>
<dbReference type="InterPro" id="IPR009936">
    <property type="entry name" value="DUF1468"/>
</dbReference>
<keyword evidence="4" id="KW-1185">Reference proteome</keyword>
<dbReference type="EMBL" id="JAJUWU010000017">
    <property type="protein sequence ID" value="MCE7029621.1"/>
    <property type="molecule type" value="Genomic_DNA"/>
</dbReference>
<dbReference type="Pfam" id="PF07331">
    <property type="entry name" value="TctB"/>
    <property type="match status" value="1"/>
</dbReference>
<protein>
    <submittedName>
        <fullName evidence="3">Tripartite tricarboxylate transporter TctB family protein</fullName>
    </submittedName>
</protein>
<keyword evidence="1" id="KW-1133">Transmembrane helix</keyword>